<proteinExistence type="predicted"/>
<sequence>MTSTESRPTVERIETLVVDPEAVIETFERNRDADGDGRHVIRVSAPFETEATAARFVSGGESNRADAPAVDLGPEAFVNVRGEYDPERTRIPAPSRAESRSIARSDRGADVDEATVAEYHETAVEAWRECVRTSLVEEVPLVDPETGDEIRVDVRYAEID</sequence>
<accession>L9X809</accession>
<evidence type="ECO:0000259" key="2">
    <source>
        <dbReference type="Pfam" id="PF26033"/>
    </source>
</evidence>
<keyword evidence="4" id="KW-1185">Reference proteome</keyword>
<comment type="caution">
    <text evidence="3">The sequence shown here is derived from an EMBL/GenBank/DDBJ whole genome shotgun (WGS) entry which is preliminary data.</text>
</comment>
<protein>
    <recommendedName>
        <fullName evidence="2">DUF8009 domain-containing protein</fullName>
    </recommendedName>
</protein>
<dbReference type="OrthoDB" id="203863at2157"/>
<evidence type="ECO:0000256" key="1">
    <source>
        <dbReference type="SAM" id="MobiDB-lite"/>
    </source>
</evidence>
<dbReference type="Proteomes" id="UP000011531">
    <property type="component" value="Unassembled WGS sequence"/>
</dbReference>
<evidence type="ECO:0000313" key="3">
    <source>
        <dbReference type="EMBL" id="ELY57870.1"/>
    </source>
</evidence>
<feature type="region of interest" description="Disordered" evidence="1">
    <location>
        <begin position="87"/>
        <end position="109"/>
    </location>
</feature>
<gene>
    <name evidence="3" type="ORF">C492_13149</name>
</gene>
<name>L9X809_9EURY</name>
<organism evidence="3 4">
    <name type="scientific">Natronococcus jeotgali DSM 18795</name>
    <dbReference type="NCBI Taxonomy" id="1227498"/>
    <lineage>
        <taxon>Archaea</taxon>
        <taxon>Methanobacteriati</taxon>
        <taxon>Methanobacteriota</taxon>
        <taxon>Stenosarchaea group</taxon>
        <taxon>Halobacteria</taxon>
        <taxon>Halobacteriales</taxon>
        <taxon>Natrialbaceae</taxon>
        <taxon>Natronococcus</taxon>
    </lineage>
</organism>
<feature type="domain" description="DUF8009" evidence="2">
    <location>
        <begin position="7"/>
        <end position="154"/>
    </location>
</feature>
<dbReference type="AlphaFoldDB" id="L9X809"/>
<dbReference type="InterPro" id="IPR058322">
    <property type="entry name" value="DUF8009"/>
</dbReference>
<dbReference type="Pfam" id="PF26033">
    <property type="entry name" value="DUF8009"/>
    <property type="match status" value="1"/>
</dbReference>
<reference evidence="3 4" key="1">
    <citation type="journal article" date="2014" name="PLoS Genet.">
        <title>Phylogenetically driven sequencing of extremely halophilic archaea reveals strategies for static and dynamic osmo-response.</title>
        <authorList>
            <person name="Becker E.A."/>
            <person name="Seitzer P.M."/>
            <person name="Tritt A."/>
            <person name="Larsen D."/>
            <person name="Krusor M."/>
            <person name="Yao A.I."/>
            <person name="Wu D."/>
            <person name="Madern D."/>
            <person name="Eisen J.A."/>
            <person name="Darling A.E."/>
            <person name="Facciotti M.T."/>
        </authorList>
    </citation>
    <scope>NUCLEOTIDE SEQUENCE [LARGE SCALE GENOMIC DNA]</scope>
    <source>
        <strain evidence="3 4">DSM 18795</strain>
    </source>
</reference>
<evidence type="ECO:0000313" key="4">
    <source>
        <dbReference type="Proteomes" id="UP000011531"/>
    </source>
</evidence>
<feature type="compositionally biased region" description="Basic and acidic residues" evidence="1">
    <location>
        <begin position="97"/>
        <end position="109"/>
    </location>
</feature>
<dbReference type="RefSeq" id="WP_008424137.1">
    <property type="nucleotide sequence ID" value="NZ_AOIA01000116.1"/>
</dbReference>
<dbReference type="EMBL" id="AOIA01000116">
    <property type="protein sequence ID" value="ELY57870.1"/>
    <property type="molecule type" value="Genomic_DNA"/>
</dbReference>